<evidence type="ECO:0000313" key="2">
    <source>
        <dbReference type="Proteomes" id="UP001207605"/>
    </source>
</evidence>
<accession>A0ABT2S2J6</accession>
<name>A0ABT2S2J6_9FIRM</name>
<dbReference type="Gene3D" id="1.10.287.1890">
    <property type="match status" value="1"/>
</dbReference>
<dbReference type="PIRSF" id="PIRSF018637">
    <property type="entry name" value="TrmK"/>
    <property type="match status" value="1"/>
</dbReference>
<keyword evidence="2" id="KW-1185">Reference proteome</keyword>
<dbReference type="PANTHER" id="PTHR38451:SF1">
    <property type="entry name" value="TRNA (ADENINE(22)-N(1))-METHYLTRANSFERASE"/>
    <property type="match status" value="1"/>
</dbReference>
<dbReference type="SUPFAM" id="SSF53335">
    <property type="entry name" value="S-adenosyl-L-methionine-dependent methyltransferases"/>
    <property type="match status" value="1"/>
</dbReference>
<gene>
    <name evidence="1" type="ORF">OCV65_00520</name>
</gene>
<dbReference type="GO" id="GO:0032259">
    <property type="term" value="P:methylation"/>
    <property type="evidence" value="ECO:0007669"/>
    <property type="project" value="UniProtKB-KW"/>
</dbReference>
<dbReference type="RefSeq" id="WP_262580541.1">
    <property type="nucleotide sequence ID" value="NZ_JAOQJV010000001.1"/>
</dbReference>
<dbReference type="GO" id="GO:0008168">
    <property type="term" value="F:methyltransferase activity"/>
    <property type="evidence" value="ECO:0007669"/>
    <property type="project" value="UniProtKB-KW"/>
</dbReference>
<keyword evidence="1" id="KW-0489">Methyltransferase</keyword>
<evidence type="ECO:0000313" key="1">
    <source>
        <dbReference type="EMBL" id="MCU6698728.1"/>
    </source>
</evidence>
<proteinExistence type="predicted"/>
<reference evidence="1 2" key="1">
    <citation type="journal article" date="2021" name="ISME Commun">
        <title>Automated analysis of genomic sequences facilitates high-throughput and comprehensive description of bacteria.</title>
        <authorList>
            <person name="Hitch T.C.A."/>
        </authorList>
    </citation>
    <scope>NUCLEOTIDE SEQUENCE [LARGE SCALE GENOMIC DNA]</scope>
    <source>
        <strain evidence="1 2">Sanger_02</strain>
    </source>
</reference>
<sequence length="231" mass="26049">MELSKRLKAVAGLVTEGASVADIGTDHGYVPIWLIQSGRAAKVIAMDVNEGPLERARGHIRSKRLENVIFTRKSDGLQALHVGEADTMIAAGMGGGLVIRILENSSEITADLKEFILQPQSEIHKVREYLNRHGYRSVEEDMVEEDGKYYPMMKLVHGEEAPYSQEELYYGRLLLKKKNPVLYQFLQREHSLKKGIADRLGDQTGKGAESRQKELQDELERIEHAIASYEM</sequence>
<dbReference type="Proteomes" id="UP001207605">
    <property type="component" value="Unassembled WGS sequence"/>
</dbReference>
<comment type="caution">
    <text evidence="1">The sequence shown here is derived from an EMBL/GenBank/DDBJ whole genome shotgun (WGS) entry which is preliminary data.</text>
</comment>
<dbReference type="InterPro" id="IPR029063">
    <property type="entry name" value="SAM-dependent_MTases_sf"/>
</dbReference>
<dbReference type="EMBL" id="JAOQJV010000001">
    <property type="protein sequence ID" value="MCU6698728.1"/>
    <property type="molecule type" value="Genomic_DNA"/>
</dbReference>
<dbReference type="Pfam" id="PF12847">
    <property type="entry name" value="Methyltransf_18"/>
    <property type="match status" value="1"/>
</dbReference>
<dbReference type="PANTHER" id="PTHR38451">
    <property type="entry name" value="TRNA (ADENINE(22)-N(1))-METHYLTRANSFERASE"/>
    <property type="match status" value="1"/>
</dbReference>
<dbReference type="InterPro" id="IPR006901">
    <property type="entry name" value="TrmK"/>
</dbReference>
<protein>
    <submittedName>
        <fullName evidence="1">Class I SAM-dependent methyltransferase</fullName>
    </submittedName>
</protein>
<keyword evidence="1" id="KW-0808">Transferase</keyword>
<dbReference type="CDD" id="cd02440">
    <property type="entry name" value="AdoMet_MTases"/>
    <property type="match status" value="1"/>
</dbReference>
<organism evidence="1 2">
    <name type="scientific">Dorea ammoniilytica</name>
    <dbReference type="NCBI Taxonomy" id="2981788"/>
    <lineage>
        <taxon>Bacteria</taxon>
        <taxon>Bacillati</taxon>
        <taxon>Bacillota</taxon>
        <taxon>Clostridia</taxon>
        <taxon>Lachnospirales</taxon>
        <taxon>Lachnospiraceae</taxon>
        <taxon>Dorea</taxon>
    </lineage>
</organism>
<dbReference type="Gene3D" id="3.40.50.150">
    <property type="entry name" value="Vaccinia Virus protein VP39"/>
    <property type="match status" value="1"/>
</dbReference>